<dbReference type="GO" id="GO:0001682">
    <property type="term" value="P:tRNA 5'-leader removal"/>
    <property type="evidence" value="ECO:0007669"/>
    <property type="project" value="UniProtKB-UniRule"/>
</dbReference>
<organism evidence="9 10">
    <name type="scientific">Mycoplasma marinum</name>
    <dbReference type="NCBI Taxonomy" id="1937190"/>
    <lineage>
        <taxon>Bacteria</taxon>
        <taxon>Bacillati</taxon>
        <taxon>Mycoplasmatota</taxon>
        <taxon>Mollicutes</taxon>
        <taxon>Mycoplasmataceae</taxon>
        <taxon>Mycoplasma</taxon>
    </lineage>
</organism>
<evidence type="ECO:0000256" key="3">
    <source>
        <dbReference type="ARBA" id="ARBA00022722"/>
    </source>
</evidence>
<dbReference type="InterPro" id="IPR020568">
    <property type="entry name" value="Ribosomal_Su5_D2-typ_SF"/>
</dbReference>
<evidence type="ECO:0000256" key="5">
    <source>
        <dbReference type="ARBA" id="ARBA00022801"/>
    </source>
</evidence>
<comment type="subunit">
    <text evidence="7">Consists of a catalytic RNA component (M1 or rnpB) and a protein subunit.</text>
</comment>
<keyword evidence="3 7" id="KW-0540">Nuclease</keyword>
<dbReference type="OrthoDB" id="9810867at2"/>
<keyword evidence="2 7" id="KW-0819">tRNA processing</keyword>
<dbReference type="AlphaFoldDB" id="A0A4R0XJN2"/>
<dbReference type="PROSITE" id="PS00648">
    <property type="entry name" value="RIBONUCLEASE_P"/>
    <property type="match status" value="1"/>
</dbReference>
<dbReference type="PANTHER" id="PTHR33992:SF1">
    <property type="entry name" value="RIBONUCLEASE P PROTEIN COMPONENT"/>
    <property type="match status" value="1"/>
</dbReference>
<evidence type="ECO:0000256" key="8">
    <source>
        <dbReference type="NCBIfam" id="TIGR00188"/>
    </source>
</evidence>
<reference evidence="9 10" key="1">
    <citation type="submission" date="2018-02" db="EMBL/GenBank/DDBJ databases">
        <title>Mycoplasma marinum and Mycoplasma todarodis sp. nov., moderately halophilic and psychrotolerant mycoplasmas isolated from cephalopods.</title>
        <authorList>
            <person name="Viver T."/>
        </authorList>
    </citation>
    <scope>NUCLEOTIDE SEQUENCE [LARGE SCALE GENOMIC DNA]</scope>
    <source>
        <strain evidence="9 10">PE</strain>
    </source>
</reference>
<accession>A0A4R0XJN2</accession>
<name>A0A4R0XJN2_9MOLU</name>
<comment type="function">
    <text evidence="1 7">RNaseP catalyzes the removal of the 5'-leader sequence from pre-tRNA to produce the mature 5'-terminus. It can also cleave other RNA substrates such as 4.5S RNA. The protein component plays an auxiliary but essential role in vivo by binding to the 5'-leader sequence and broadening the substrate specificity of the ribozyme.</text>
</comment>
<keyword evidence="10" id="KW-1185">Reference proteome</keyword>
<dbReference type="EC" id="3.1.26.5" evidence="7 8"/>
<evidence type="ECO:0000313" key="10">
    <source>
        <dbReference type="Proteomes" id="UP000294192"/>
    </source>
</evidence>
<keyword evidence="5 7" id="KW-0378">Hydrolase</keyword>
<evidence type="ECO:0000256" key="6">
    <source>
        <dbReference type="ARBA" id="ARBA00022884"/>
    </source>
</evidence>
<dbReference type="InterPro" id="IPR020539">
    <property type="entry name" value="RNase_P_CS"/>
</dbReference>
<keyword evidence="4 7" id="KW-0255">Endonuclease</keyword>
<dbReference type="EMBL" id="PSZO01000028">
    <property type="protein sequence ID" value="TCG10644.1"/>
    <property type="molecule type" value="Genomic_DNA"/>
</dbReference>
<evidence type="ECO:0000256" key="2">
    <source>
        <dbReference type="ARBA" id="ARBA00022694"/>
    </source>
</evidence>
<dbReference type="GO" id="GO:0042781">
    <property type="term" value="F:3'-tRNA processing endoribonuclease activity"/>
    <property type="evidence" value="ECO:0007669"/>
    <property type="project" value="TreeGrafter"/>
</dbReference>
<gene>
    <name evidence="7 9" type="primary">rnpA</name>
    <name evidence="9" type="ORF">C4B24_04350</name>
</gene>
<dbReference type="Pfam" id="PF00825">
    <property type="entry name" value="Ribonuclease_P"/>
    <property type="match status" value="1"/>
</dbReference>
<dbReference type="HAMAP" id="MF_00227">
    <property type="entry name" value="RNase_P"/>
    <property type="match status" value="1"/>
</dbReference>
<dbReference type="SUPFAM" id="SSF54211">
    <property type="entry name" value="Ribosomal protein S5 domain 2-like"/>
    <property type="match status" value="1"/>
</dbReference>
<evidence type="ECO:0000256" key="4">
    <source>
        <dbReference type="ARBA" id="ARBA00022759"/>
    </source>
</evidence>
<sequence length="111" mass="13537">MKKQFRVRHNREFQKIIKKRKQFVSNDVILYYEKNDKHLRVGLSVSKKFGNAVVRNLMRRKIRAIIREMNIMDLKYNVVIIVRQNFIDASFKKQQKAINKVFERLKNEKNK</sequence>
<evidence type="ECO:0000256" key="7">
    <source>
        <dbReference type="HAMAP-Rule" id="MF_00227"/>
    </source>
</evidence>
<proteinExistence type="inferred from homology"/>
<dbReference type="GO" id="GO:0030677">
    <property type="term" value="C:ribonuclease P complex"/>
    <property type="evidence" value="ECO:0007669"/>
    <property type="project" value="TreeGrafter"/>
</dbReference>
<dbReference type="InterPro" id="IPR000100">
    <property type="entry name" value="RNase_P"/>
</dbReference>
<protein>
    <recommendedName>
        <fullName evidence="7 8">Ribonuclease P protein component</fullName>
        <shortName evidence="7">RNase P protein</shortName>
        <shortName evidence="7">RNaseP protein</shortName>
        <ecNumber evidence="7 8">3.1.26.5</ecNumber>
    </recommendedName>
    <alternativeName>
        <fullName evidence="7">Protein C5</fullName>
    </alternativeName>
</protein>
<comment type="catalytic activity">
    <reaction evidence="7">
        <text>Endonucleolytic cleavage of RNA, removing 5'-extranucleotides from tRNA precursor.</text>
        <dbReference type="EC" id="3.1.26.5"/>
    </reaction>
</comment>
<keyword evidence="6 7" id="KW-0694">RNA-binding</keyword>
<dbReference type="Proteomes" id="UP000294192">
    <property type="component" value="Unassembled WGS sequence"/>
</dbReference>
<dbReference type="Gene3D" id="3.30.230.10">
    <property type="match status" value="1"/>
</dbReference>
<dbReference type="RefSeq" id="WP_131599542.1">
    <property type="nucleotide sequence ID" value="NZ_CBDBYK010000023.1"/>
</dbReference>
<evidence type="ECO:0000256" key="1">
    <source>
        <dbReference type="ARBA" id="ARBA00002663"/>
    </source>
</evidence>
<comment type="similarity">
    <text evidence="7">Belongs to the RnpA family.</text>
</comment>
<dbReference type="GO" id="GO:0000049">
    <property type="term" value="F:tRNA binding"/>
    <property type="evidence" value="ECO:0007669"/>
    <property type="project" value="UniProtKB-UniRule"/>
</dbReference>
<comment type="caution">
    <text evidence="9">The sequence shown here is derived from an EMBL/GenBank/DDBJ whole genome shotgun (WGS) entry which is preliminary data.</text>
</comment>
<dbReference type="NCBIfam" id="TIGR00188">
    <property type="entry name" value="rnpA"/>
    <property type="match status" value="1"/>
</dbReference>
<dbReference type="GO" id="GO:0004526">
    <property type="term" value="F:ribonuclease P activity"/>
    <property type="evidence" value="ECO:0007669"/>
    <property type="project" value="UniProtKB-UniRule"/>
</dbReference>
<dbReference type="InterPro" id="IPR014721">
    <property type="entry name" value="Ribsml_uS5_D2-typ_fold_subgr"/>
</dbReference>
<dbReference type="PANTHER" id="PTHR33992">
    <property type="entry name" value="RIBONUCLEASE P PROTEIN COMPONENT"/>
    <property type="match status" value="1"/>
</dbReference>
<evidence type="ECO:0000313" key="9">
    <source>
        <dbReference type="EMBL" id="TCG10644.1"/>
    </source>
</evidence>